<evidence type="ECO:0000256" key="7">
    <source>
        <dbReference type="ARBA" id="ARBA00033323"/>
    </source>
</evidence>
<evidence type="ECO:0000256" key="8">
    <source>
        <dbReference type="ARBA" id="ARBA00048248"/>
    </source>
</evidence>
<evidence type="ECO:0000313" key="12">
    <source>
        <dbReference type="Proteomes" id="UP000288716"/>
    </source>
</evidence>
<dbReference type="InterPro" id="IPR002305">
    <property type="entry name" value="aa-tRNA-synth_Ic"/>
</dbReference>
<dbReference type="GO" id="GO:0003723">
    <property type="term" value="F:RNA binding"/>
    <property type="evidence" value="ECO:0007669"/>
    <property type="project" value="UniProtKB-KW"/>
</dbReference>
<sequence length="471" mass="54459">MWRQRVNFRLLNSLLTCSTNHFNCCRLLSGKFVHKLKERGLITSHFPDKDDVHFIISKPQTFYAGFDPTSDSLHIGNLLVLMNLLHCAREGHRVICVIGDASARVGDPSDKLKERPFLDKSIAVQNASNISSDINKIFSNHYKYFWKNTEHSKQSIADPLIISNENWYDSKNLIDFLVNIGRHISVNQMLTRTYIKMRINEEKRIPLSEFFYQAIQAYDWFYLFHKYGCRFQIGGNDQQGNIFTGYELIRKLSKDKERIPCYGLLIPLLTEETGGKISKSSSSVDVVWLNRKKMSSFSFYQYFINLPDVKLETYLKLFTFYTKDEIDSILRKHFKLPDSRHAQKKIAETVTLLVHGEEGLREAQTTTKALFESDIISFGKLNDRTLDEIFGSDLLTTMFLEPEETSIVDVMVKATKCNEMDAVKLVEQGAVRLNVKKITSAGHLINDEDILENRTTLMTIGKRRKYVIKWA</sequence>
<dbReference type="Gene3D" id="3.40.50.620">
    <property type="entry name" value="HUPs"/>
    <property type="match status" value="1"/>
</dbReference>
<evidence type="ECO:0000256" key="4">
    <source>
        <dbReference type="ARBA" id="ARBA00022840"/>
    </source>
</evidence>
<dbReference type="Proteomes" id="UP000288716">
    <property type="component" value="Unassembled WGS sequence"/>
</dbReference>
<keyword evidence="2 10" id="KW-0436">Ligase</keyword>
<dbReference type="EC" id="6.1.1.1" evidence="1 10"/>
<evidence type="ECO:0000313" key="11">
    <source>
        <dbReference type="EMBL" id="RWS29683.1"/>
    </source>
</evidence>
<dbReference type="PANTHER" id="PTHR11766">
    <property type="entry name" value="TYROSYL-TRNA SYNTHETASE"/>
    <property type="match status" value="1"/>
</dbReference>
<dbReference type="PANTHER" id="PTHR11766:SF0">
    <property type="entry name" value="TYROSINE--TRNA LIGASE, MITOCHONDRIAL"/>
    <property type="match status" value="1"/>
</dbReference>
<evidence type="ECO:0000256" key="2">
    <source>
        <dbReference type="ARBA" id="ARBA00022598"/>
    </source>
</evidence>
<dbReference type="SUPFAM" id="SSF52374">
    <property type="entry name" value="Nucleotidylyl transferase"/>
    <property type="match status" value="1"/>
</dbReference>
<gene>
    <name evidence="11" type="ORF">B4U80_10290</name>
</gene>
<dbReference type="SUPFAM" id="SSF55174">
    <property type="entry name" value="Alpha-L RNA-binding motif"/>
    <property type="match status" value="1"/>
</dbReference>
<keyword evidence="12" id="KW-1185">Reference proteome</keyword>
<keyword evidence="6 10" id="KW-0030">Aminoacyl-tRNA synthetase</keyword>
<dbReference type="GO" id="GO:0004831">
    <property type="term" value="F:tyrosine-tRNA ligase activity"/>
    <property type="evidence" value="ECO:0007669"/>
    <property type="project" value="UniProtKB-EC"/>
</dbReference>
<organism evidence="11 12">
    <name type="scientific">Leptotrombidium deliense</name>
    <dbReference type="NCBI Taxonomy" id="299467"/>
    <lineage>
        <taxon>Eukaryota</taxon>
        <taxon>Metazoa</taxon>
        <taxon>Ecdysozoa</taxon>
        <taxon>Arthropoda</taxon>
        <taxon>Chelicerata</taxon>
        <taxon>Arachnida</taxon>
        <taxon>Acari</taxon>
        <taxon>Acariformes</taxon>
        <taxon>Trombidiformes</taxon>
        <taxon>Prostigmata</taxon>
        <taxon>Anystina</taxon>
        <taxon>Parasitengona</taxon>
        <taxon>Trombiculoidea</taxon>
        <taxon>Trombiculidae</taxon>
        <taxon>Leptotrombidium</taxon>
    </lineage>
</organism>
<dbReference type="EMBL" id="NCKV01000807">
    <property type="protein sequence ID" value="RWS29683.1"/>
    <property type="molecule type" value="Genomic_DNA"/>
</dbReference>
<evidence type="ECO:0000256" key="10">
    <source>
        <dbReference type="RuleBase" id="RU361234"/>
    </source>
</evidence>
<dbReference type="AlphaFoldDB" id="A0A443SQB1"/>
<dbReference type="Pfam" id="PF00579">
    <property type="entry name" value="tRNA-synt_1b"/>
    <property type="match status" value="1"/>
</dbReference>
<name>A0A443SQB1_9ACAR</name>
<dbReference type="PROSITE" id="PS50889">
    <property type="entry name" value="S4"/>
    <property type="match status" value="1"/>
</dbReference>
<dbReference type="InterPro" id="IPR036986">
    <property type="entry name" value="S4_RNA-bd_sf"/>
</dbReference>
<comment type="catalytic activity">
    <reaction evidence="8 10">
        <text>tRNA(Tyr) + L-tyrosine + ATP = L-tyrosyl-tRNA(Tyr) + AMP + diphosphate + H(+)</text>
        <dbReference type="Rhea" id="RHEA:10220"/>
        <dbReference type="Rhea" id="RHEA-COMP:9706"/>
        <dbReference type="Rhea" id="RHEA-COMP:9707"/>
        <dbReference type="ChEBI" id="CHEBI:15378"/>
        <dbReference type="ChEBI" id="CHEBI:30616"/>
        <dbReference type="ChEBI" id="CHEBI:33019"/>
        <dbReference type="ChEBI" id="CHEBI:58315"/>
        <dbReference type="ChEBI" id="CHEBI:78442"/>
        <dbReference type="ChEBI" id="CHEBI:78536"/>
        <dbReference type="ChEBI" id="CHEBI:456215"/>
        <dbReference type="EC" id="6.1.1.1"/>
    </reaction>
</comment>
<dbReference type="GO" id="GO:0006437">
    <property type="term" value="P:tyrosyl-tRNA aminoacylation"/>
    <property type="evidence" value="ECO:0007669"/>
    <property type="project" value="InterPro"/>
</dbReference>
<dbReference type="InterPro" id="IPR002307">
    <property type="entry name" value="Tyr-tRNA-ligase"/>
</dbReference>
<comment type="caution">
    <text evidence="11">The sequence shown here is derived from an EMBL/GenBank/DDBJ whole genome shotgun (WGS) entry which is preliminary data.</text>
</comment>
<dbReference type="PRINTS" id="PR01040">
    <property type="entry name" value="TRNASYNTHTYR"/>
</dbReference>
<dbReference type="STRING" id="299467.A0A443SQB1"/>
<dbReference type="GO" id="GO:0005829">
    <property type="term" value="C:cytosol"/>
    <property type="evidence" value="ECO:0007669"/>
    <property type="project" value="TreeGrafter"/>
</dbReference>
<evidence type="ECO:0000256" key="5">
    <source>
        <dbReference type="ARBA" id="ARBA00022917"/>
    </source>
</evidence>
<dbReference type="Gene3D" id="1.10.240.10">
    <property type="entry name" value="Tyrosyl-Transfer RNA Synthetase"/>
    <property type="match status" value="1"/>
</dbReference>
<keyword evidence="4 10" id="KW-0067">ATP-binding</keyword>
<comment type="similarity">
    <text evidence="10">Belongs to the class-I aminoacyl-tRNA synthetase family.</text>
</comment>
<keyword evidence="3 10" id="KW-0547">Nucleotide-binding</keyword>
<dbReference type="VEuPathDB" id="VectorBase:LDEU002357"/>
<dbReference type="InterPro" id="IPR014729">
    <property type="entry name" value="Rossmann-like_a/b/a_fold"/>
</dbReference>
<dbReference type="NCBIfam" id="TIGR00234">
    <property type="entry name" value="tyrS"/>
    <property type="match status" value="1"/>
</dbReference>
<dbReference type="PROSITE" id="PS00178">
    <property type="entry name" value="AA_TRNA_LIGASE_I"/>
    <property type="match status" value="1"/>
</dbReference>
<reference evidence="11 12" key="1">
    <citation type="journal article" date="2018" name="Gigascience">
        <title>Genomes of trombidid mites reveal novel predicted allergens and laterally-transferred genes associated with secondary metabolism.</title>
        <authorList>
            <person name="Dong X."/>
            <person name="Chaisiri K."/>
            <person name="Xia D."/>
            <person name="Armstrong S.D."/>
            <person name="Fang Y."/>
            <person name="Donnelly M.J."/>
            <person name="Kadowaki T."/>
            <person name="McGarry J.W."/>
            <person name="Darby A.C."/>
            <person name="Makepeace B.L."/>
        </authorList>
    </citation>
    <scope>NUCLEOTIDE SEQUENCE [LARGE SCALE GENOMIC DNA]</scope>
    <source>
        <strain evidence="11">UoL-UT</strain>
    </source>
</reference>
<proteinExistence type="inferred from homology"/>
<dbReference type="Gene3D" id="3.10.290.10">
    <property type="entry name" value="RNA-binding S4 domain"/>
    <property type="match status" value="1"/>
</dbReference>
<protein>
    <recommendedName>
        <fullName evidence="1 10">Tyrosine--tRNA ligase</fullName>
        <ecNumber evidence="1 10">6.1.1.1</ecNumber>
    </recommendedName>
    <alternativeName>
        <fullName evidence="7 10">Tyrosyl-tRNA synthetase</fullName>
    </alternativeName>
</protein>
<dbReference type="InterPro" id="IPR024088">
    <property type="entry name" value="Tyr-tRNA-ligase_bac-type"/>
</dbReference>
<evidence type="ECO:0000256" key="6">
    <source>
        <dbReference type="ARBA" id="ARBA00023146"/>
    </source>
</evidence>
<accession>A0A443SQB1</accession>
<dbReference type="InterPro" id="IPR001412">
    <property type="entry name" value="aa-tRNA-synth_I_CS"/>
</dbReference>
<evidence type="ECO:0000256" key="9">
    <source>
        <dbReference type="PROSITE-ProRule" id="PRU00182"/>
    </source>
</evidence>
<dbReference type="GO" id="GO:0005739">
    <property type="term" value="C:mitochondrion"/>
    <property type="evidence" value="ECO:0007669"/>
    <property type="project" value="TreeGrafter"/>
</dbReference>
<evidence type="ECO:0000256" key="1">
    <source>
        <dbReference type="ARBA" id="ARBA00013160"/>
    </source>
</evidence>
<dbReference type="OrthoDB" id="337870at2759"/>
<keyword evidence="9" id="KW-0694">RNA-binding</keyword>
<dbReference type="FunFam" id="1.10.240.10:FF:000001">
    <property type="entry name" value="Tyrosine--tRNA ligase"/>
    <property type="match status" value="1"/>
</dbReference>
<dbReference type="GO" id="GO:0005524">
    <property type="term" value="F:ATP binding"/>
    <property type="evidence" value="ECO:0007669"/>
    <property type="project" value="UniProtKB-KW"/>
</dbReference>
<keyword evidence="5 10" id="KW-0648">Protein biosynthesis</keyword>
<evidence type="ECO:0000256" key="3">
    <source>
        <dbReference type="ARBA" id="ARBA00022741"/>
    </source>
</evidence>